<dbReference type="GO" id="GO:0016705">
    <property type="term" value="F:oxidoreductase activity, acting on paired donors, with incorporation or reduction of molecular oxygen"/>
    <property type="evidence" value="ECO:0007669"/>
    <property type="project" value="InterPro"/>
</dbReference>
<accession>A0A346XY61</accession>
<dbReference type="GO" id="GO:0005506">
    <property type="term" value="F:iron ion binding"/>
    <property type="evidence" value="ECO:0007669"/>
    <property type="project" value="InterPro"/>
</dbReference>
<dbReference type="Proteomes" id="UP000264006">
    <property type="component" value="Chromosome"/>
</dbReference>
<comment type="similarity">
    <text evidence="2">Belongs to the cytochrome P450 family.</text>
</comment>
<gene>
    <name evidence="8" type="ORF">DVS28_a2477</name>
</gene>
<dbReference type="CDD" id="cd11067">
    <property type="entry name" value="CYP152"/>
    <property type="match status" value="1"/>
</dbReference>
<reference evidence="8 9" key="1">
    <citation type="submission" date="2018-09" db="EMBL/GenBank/DDBJ databases">
        <title>Complete genome sequence of Euzebya sp. DY32-46 isolated from seawater of Pacific Ocean.</title>
        <authorList>
            <person name="Xu L."/>
            <person name="Wu Y.-H."/>
            <person name="Xu X.-W."/>
        </authorList>
    </citation>
    <scope>NUCLEOTIDE SEQUENCE [LARGE SCALE GENOMIC DNA]</scope>
    <source>
        <strain evidence="8 9">DY32-46</strain>
    </source>
</reference>
<dbReference type="OrthoDB" id="9764248at2"/>
<evidence type="ECO:0000256" key="4">
    <source>
        <dbReference type="ARBA" id="ARBA00022723"/>
    </source>
</evidence>
<evidence type="ECO:0000256" key="1">
    <source>
        <dbReference type="ARBA" id="ARBA00001971"/>
    </source>
</evidence>
<dbReference type="GO" id="GO:0016125">
    <property type="term" value="P:sterol metabolic process"/>
    <property type="evidence" value="ECO:0007669"/>
    <property type="project" value="TreeGrafter"/>
</dbReference>
<keyword evidence="5" id="KW-0560">Oxidoreductase</keyword>
<keyword evidence="6" id="KW-0408">Iron</keyword>
<name>A0A346XY61_9ACTN</name>
<dbReference type="InterPro" id="IPR036396">
    <property type="entry name" value="Cyt_P450_sf"/>
</dbReference>
<dbReference type="KEGG" id="euz:DVS28_a2477"/>
<proteinExistence type="inferred from homology"/>
<keyword evidence="7" id="KW-0503">Monooxygenase</keyword>
<dbReference type="Gene3D" id="1.10.630.10">
    <property type="entry name" value="Cytochrome P450"/>
    <property type="match status" value="1"/>
</dbReference>
<dbReference type="SUPFAM" id="SSF48264">
    <property type="entry name" value="Cytochrome P450"/>
    <property type="match status" value="1"/>
</dbReference>
<dbReference type="InterPro" id="IPR001128">
    <property type="entry name" value="Cyt_P450"/>
</dbReference>
<keyword evidence="3" id="KW-0349">Heme</keyword>
<dbReference type="GO" id="GO:0004497">
    <property type="term" value="F:monooxygenase activity"/>
    <property type="evidence" value="ECO:0007669"/>
    <property type="project" value="UniProtKB-KW"/>
</dbReference>
<evidence type="ECO:0000256" key="7">
    <source>
        <dbReference type="ARBA" id="ARBA00023033"/>
    </source>
</evidence>
<evidence type="ECO:0000256" key="6">
    <source>
        <dbReference type="ARBA" id="ARBA00023004"/>
    </source>
</evidence>
<sequence>MPELPHDRLPDSTLAFLREGYAFIANRSRRYRSDVFETRLLLQPVTCVRGADAARVFYSDRFQRDGASPAVARRTLFGEGGVQGLDDAPHHHRKQMFMSLMTPAAIDDLADRFATGWRDATTRWSQHEEVVLYDEVARLLCEAVCAWAGVPLPEEEVAQRTDDLVALFHPAGFPHVPYLSARRARRRTDAWIGDLVEQTRGGALQPPAGSALQVVATHRDPAARLLPTEVAAVEVINVLRPTVAITNYIVFAALALHEHPGWRDRLAGGPEEEVEWFVQEVRRTAPFFPAAVARVRHDFDWDGARFPAGRRVLLDLYGTNRHPGLWDDPDRFDPERFATWDGNPFTLIPQGGGDHHTGHRCAGEWVTIRLMQTAVRLLTREMAYTVPHQDLQVSLSRMPARPRSGVVIRDVRPVEARG</sequence>
<comment type="cofactor">
    <cofactor evidence="1">
        <name>heme</name>
        <dbReference type="ChEBI" id="CHEBI:30413"/>
    </cofactor>
</comment>
<evidence type="ECO:0000256" key="5">
    <source>
        <dbReference type="ARBA" id="ARBA00023002"/>
    </source>
</evidence>
<keyword evidence="4" id="KW-0479">Metal-binding</keyword>
<dbReference type="PANTHER" id="PTHR24286:SF24">
    <property type="entry name" value="LANOSTEROL 14-ALPHA DEMETHYLASE"/>
    <property type="match status" value="1"/>
</dbReference>
<dbReference type="PANTHER" id="PTHR24286">
    <property type="entry name" value="CYTOCHROME P450 26"/>
    <property type="match status" value="1"/>
</dbReference>
<evidence type="ECO:0000313" key="9">
    <source>
        <dbReference type="Proteomes" id="UP000264006"/>
    </source>
</evidence>
<dbReference type="RefSeq" id="WP_114591699.1">
    <property type="nucleotide sequence ID" value="NZ_CP031165.1"/>
</dbReference>
<dbReference type="GO" id="GO:0020037">
    <property type="term" value="F:heme binding"/>
    <property type="evidence" value="ECO:0007669"/>
    <property type="project" value="InterPro"/>
</dbReference>
<dbReference type="AlphaFoldDB" id="A0A346XY61"/>
<protein>
    <submittedName>
        <fullName evidence="8">Fatty acid alpha hydroxylase</fullName>
    </submittedName>
</protein>
<dbReference type="EMBL" id="CP031165">
    <property type="protein sequence ID" value="AXV07158.1"/>
    <property type="molecule type" value="Genomic_DNA"/>
</dbReference>
<organism evidence="8 9">
    <name type="scientific">Euzebya pacifica</name>
    <dbReference type="NCBI Taxonomy" id="1608957"/>
    <lineage>
        <taxon>Bacteria</taxon>
        <taxon>Bacillati</taxon>
        <taxon>Actinomycetota</taxon>
        <taxon>Nitriliruptoria</taxon>
        <taxon>Euzebyales</taxon>
    </lineage>
</organism>
<evidence type="ECO:0000256" key="3">
    <source>
        <dbReference type="ARBA" id="ARBA00022617"/>
    </source>
</evidence>
<keyword evidence="9" id="KW-1185">Reference proteome</keyword>
<evidence type="ECO:0000313" key="8">
    <source>
        <dbReference type="EMBL" id="AXV07158.1"/>
    </source>
</evidence>
<dbReference type="Pfam" id="PF00067">
    <property type="entry name" value="p450"/>
    <property type="match status" value="1"/>
</dbReference>
<evidence type="ECO:0000256" key="2">
    <source>
        <dbReference type="ARBA" id="ARBA00010617"/>
    </source>
</evidence>